<evidence type="ECO:0000259" key="3">
    <source>
        <dbReference type="Pfam" id="PF22622"/>
    </source>
</evidence>
<dbReference type="SUPFAM" id="SSF54637">
    <property type="entry name" value="Thioesterase/thiol ester dehydrase-isomerase"/>
    <property type="match status" value="2"/>
</dbReference>
<dbReference type="Pfam" id="PF01575">
    <property type="entry name" value="MaoC_dehydratas"/>
    <property type="match status" value="1"/>
</dbReference>
<name>A0ABV6M372_9ACTN</name>
<protein>
    <submittedName>
        <fullName evidence="4">MaoC/PaaZ C-terminal domain-containing protein</fullName>
    </submittedName>
</protein>
<feature type="domain" description="Peroxisomal multifunctional enzyme type 2-like N-terminal" evidence="3">
    <location>
        <begin position="20"/>
        <end position="144"/>
    </location>
</feature>
<reference evidence="4 5" key="1">
    <citation type="submission" date="2024-09" db="EMBL/GenBank/DDBJ databases">
        <authorList>
            <person name="Sun Q."/>
            <person name="Mori K."/>
        </authorList>
    </citation>
    <scope>NUCLEOTIDE SEQUENCE [LARGE SCALE GENOMIC DNA]</scope>
    <source>
        <strain evidence="4 5">TBRC 3947</strain>
    </source>
</reference>
<feature type="domain" description="MaoC-like" evidence="2">
    <location>
        <begin position="164"/>
        <end position="266"/>
    </location>
</feature>
<evidence type="ECO:0000313" key="5">
    <source>
        <dbReference type="Proteomes" id="UP001589867"/>
    </source>
</evidence>
<dbReference type="InterPro" id="IPR002539">
    <property type="entry name" value="MaoC-like_dom"/>
</dbReference>
<dbReference type="CDD" id="cd03448">
    <property type="entry name" value="HDE_HSD"/>
    <property type="match status" value="1"/>
</dbReference>
<dbReference type="PANTHER" id="PTHR13078:SF56">
    <property type="entry name" value="PEROXISOMAL MULTIFUNCTIONAL ENZYME TYPE 2"/>
    <property type="match status" value="1"/>
</dbReference>
<dbReference type="Pfam" id="PF22622">
    <property type="entry name" value="MFE-2_hydrat-2_N"/>
    <property type="match status" value="1"/>
</dbReference>
<sequence length="283" mass="30024">MSLRADIVGQPWPAESRTWSSTDALLYALGVGAGSDERFDELPFVTENSVGRPQRVLPSFVVTLASLGLDPRLGGFDLSQVLHAGMEIELRGVLPAEGAVEAETVAEAVLDKGRDELVVVRTTLREPATGAPLAVARSTSLVVGGGGFGGERGPAPARWQLPAGDPDVSVRMQTRPEQALLYRLSGDRNPLHSDPVAAERAGFARPILHGLCTFGVAARALLHSCAGGDPDRFGRMSVRFTAPVFPGQELLVNAWKAQAGILFQARAGDRVVLDRGVFALRTS</sequence>
<dbReference type="Proteomes" id="UP001589867">
    <property type="component" value="Unassembled WGS sequence"/>
</dbReference>
<dbReference type="RefSeq" id="WP_377251551.1">
    <property type="nucleotide sequence ID" value="NZ_JBHLUH010000023.1"/>
</dbReference>
<accession>A0ABV6M372</accession>
<evidence type="ECO:0000259" key="2">
    <source>
        <dbReference type="Pfam" id="PF01575"/>
    </source>
</evidence>
<keyword evidence="5" id="KW-1185">Reference proteome</keyword>
<proteinExistence type="inferred from homology"/>
<evidence type="ECO:0000256" key="1">
    <source>
        <dbReference type="ARBA" id="ARBA00005254"/>
    </source>
</evidence>
<dbReference type="InterPro" id="IPR029069">
    <property type="entry name" value="HotDog_dom_sf"/>
</dbReference>
<dbReference type="InterPro" id="IPR054357">
    <property type="entry name" value="MFE-2_N"/>
</dbReference>
<gene>
    <name evidence="4" type="ORF">ACFFIA_15785</name>
</gene>
<dbReference type="PANTHER" id="PTHR13078">
    <property type="entry name" value="PEROXISOMAL MULTIFUNCTIONAL ENZYME TYPE 2-RELATED"/>
    <property type="match status" value="1"/>
</dbReference>
<comment type="caution">
    <text evidence="4">The sequence shown here is derived from an EMBL/GenBank/DDBJ whole genome shotgun (WGS) entry which is preliminary data.</text>
</comment>
<organism evidence="4 5">
    <name type="scientific">Phytohabitans kaempferiae</name>
    <dbReference type="NCBI Taxonomy" id="1620943"/>
    <lineage>
        <taxon>Bacteria</taxon>
        <taxon>Bacillati</taxon>
        <taxon>Actinomycetota</taxon>
        <taxon>Actinomycetes</taxon>
        <taxon>Micromonosporales</taxon>
        <taxon>Micromonosporaceae</taxon>
    </lineage>
</organism>
<comment type="similarity">
    <text evidence="1">Belongs to the enoyl-CoA hydratase/isomerase family.</text>
</comment>
<evidence type="ECO:0000313" key="4">
    <source>
        <dbReference type="EMBL" id="MFC0529118.1"/>
    </source>
</evidence>
<dbReference type="Gene3D" id="3.10.129.10">
    <property type="entry name" value="Hotdog Thioesterase"/>
    <property type="match status" value="1"/>
</dbReference>
<dbReference type="EMBL" id="JBHLUH010000023">
    <property type="protein sequence ID" value="MFC0529118.1"/>
    <property type="molecule type" value="Genomic_DNA"/>
</dbReference>